<feature type="compositionally biased region" description="Basic and acidic residues" evidence="11">
    <location>
        <begin position="391"/>
        <end position="404"/>
    </location>
</feature>
<dbReference type="PANTHER" id="PTHR42089:SF1">
    <property type="entry name" value="YALI0F09427P"/>
    <property type="match status" value="1"/>
</dbReference>
<keyword evidence="3" id="KW-0813">Transport</keyword>
<gene>
    <name evidence="13" type="ORF">LTR09_001619</name>
</gene>
<dbReference type="InterPro" id="IPR048036">
    <property type="entry name" value="Tlg1p-like_N"/>
</dbReference>
<evidence type="ECO:0000256" key="1">
    <source>
        <dbReference type="ARBA" id="ARBA00004409"/>
    </source>
</evidence>
<feature type="compositionally biased region" description="Basic and acidic residues" evidence="11">
    <location>
        <begin position="418"/>
        <end position="438"/>
    </location>
</feature>
<keyword evidence="9" id="KW-0472">Membrane</keyword>
<keyword evidence="7" id="KW-0333">Golgi apparatus</keyword>
<keyword evidence="5" id="KW-0653">Protein transport</keyword>
<dbReference type="CDD" id="cd21444">
    <property type="entry name" value="SNARE_NTD_Tlg1p-like"/>
    <property type="match status" value="1"/>
</dbReference>
<dbReference type="InterPro" id="IPR015260">
    <property type="entry name" value="Syntaxin-6/10/61_N"/>
</dbReference>
<accession>A0AAJ0LVW1</accession>
<evidence type="ECO:0000256" key="5">
    <source>
        <dbReference type="ARBA" id="ARBA00022927"/>
    </source>
</evidence>
<evidence type="ECO:0000256" key="4">
    <source>
        <dbReference type="ARBA" id="ARBA00022692"/>
    </source>
</evidence>
<evidence type="ECO:0000256" key="6">
    <source>
        <dbReference type="ARBA" id="ARBA00022989"/>
    </source>
</evidence>
<protein>
    <recommendedName>
        <fullName evidence="10">t-SNARE affecting a late Golgi compartment protein 1</fullName>
    </recommendedName>
</protein>
<comment type="subcellular location">
    <subcellularLocation>
        <location evidence="1">Golgi apparatus membrane</location>
        <topology evidence="1">Single-pass type IV membrane protein</topology>
    </subcellularLocation>
</comment>
<dbReference type="SUPFAM" id="SSF58038">
    <property type="entry name" value="SNARE fusion complex"/>
    <property type="match status" value="1"/>
</dbReference>
<organism evidence="13 14">
    <name type="scientific">Extremus antarcticus</name>
    <dbReference type="NCBI Taxonomy" id="702011"/>
    <lineage>
        <taxon>Eukaryota</taxon>
        <taxon>Fungi</taxon>
        <taxon>Dikarya</taxon>
        <taxon>Ascomycota</taxon>
        <taxon>Pezizomycotina</taxon>
        <taxon>Dothideomycetes</taxon>
        <taxon>Dothideomycetidae</taxon>
        <taxon>Mycosphaerellales</taxon>
        <taxon>Extremaceae</taxon>
        <taxon>Extremus</taxon>
    </lineage>
</organism>
<feature type="region of interest" description="Disordered" evidence="11">
    <location>
        <begin position="391"/>
        <end position="455"/>
    </location>
</feature>
<dbReference type="FunFam" id="1.20.5.110:FF:000006">
    <property type="entry name" value="Syntaxin 6"/>
    <property type="match status" value="1"/>
</dbReference>
<comment type="similarity">
    <text evidence="2">Belongs to the syntaxin family.</text>
</comment>
<comment type="caution">
    <text evidence="13">The sequence shown here is derived from an EMBL/GenBank/DDBJ whole genome shotgun (WGS) entry which is preliminary data.</text>
</comment>
<dbReference type="Proteomes" id="UP001271007">
    <property type="component" value="Unassembled WGS sequence"/>
</dbReference>
<dbReference type="Pfam" id="PF09177">
    <property type="entry name" value="STX6_10_61_N"/>
    <property type="match status" value="1"/>
</dbReference>
<keyword evidence="6" id="KW-1133">Transmembrane helix</keyword>
<dbReference type="Gene3D" id="1.20.58.90">
    <property type="match status" value="1"/>
</dbReference>
<dbReference type="FunFam" id="1.20.58.90:FF:000012">
    <property type="entry name" value="SNARE domain protein"/>
    <property type="match status" value="1"/>
</dbReference>
<evidence type="ECO:0000256" key="8">
    <source>
        <dbReference type="ARBA" id="ARBA00023054"/>
    </source>
</evidence>
<evidence type="ECO:0000256" key="9">
    <source>
        <dbReference type="ARBA" id="ARBA00023136"/>
    </source>
</evidence>
<keyword evidence="8" id="KW-0175">Coiled coil</keyword>
<feature type="domain" description="T-SNARE coiled-coil homology" evidence="12">
    <location>
        <begin position="153"/>
        <end position="215"/>
    </location>
</feature>
<dbReference type="AlphaFoldDB" id="A0AAJ0LVW1"/>
<keyword evidence="4" id="KW-0812">Transmembrane</keyword>
<dbReference type="SUPFAM" id="SSF47661">
    <property type="entry name" value="t-snare proteins"/>
    <property type="match status" value="1"/>
</dbReference>
<name>A0AAJ0LVW1_9PEZI</name>
<evidence type="ECO:0000256" key="11">
    <source>
        <dbReference type="SAM" id="MobiDB-lite"/>
    </source>
</evidence>
<dbReference type="PROSITE" id="PS50192">
    <property type="entry name" value="T_SNARE"/>
    <property type="match status" value="1"/>
</dbReference>
<evidence type="ECO:0000259" key="12">
    <source>
        <dbReference type="PROSITE" id="PS50192"/>
    </source>
</evidence>
<evidence type="ECO:0000256" key="3">
    <source>
        <dbReference type="ARBA" id="ARBA00022448"/>
    </source>
</evidence>
<evidence type="ECO:0000313" key="14">
    <source>
        <dbReference type="Proteomes" id="UP001271007"/>
    </source>
</evidence>
<evidence type="ECO:0000256" key="7">
    <source>
        <dbReference type="ARBA" id="ARBA00023034"/>
    </source>
</evidence>
<reference evidence="13" key="1">
    <citation type="submission" date="2023-04" db="EMBL/GenBank/DDBJ databases">
        <title>Black Yeasts Isolated from many extreme environments.</title>
        <authorList>
            <person name="Coleine C."/>
            <person name="Stajich J.E."/>
            <person name="Selbmann L."/>
        </authorList>
    </citation>
    <scope>NUCLEOTIDE SEQUENCE</scope>
    <source>
        <strain evidence="13">CCFEE 5312</strain>
    </source>
</reference>
<evidence type="ECO:0000256" key="2">
    <source>
        <dbReference type="ARBA" id="ARBA00009063"/>
    </source>
</evidence>
<dbReference type="GO" id="GO:0015031">
    <property type="term" value="P:protein transport"/>
    <property type="evidence" value="ECO:0007669"/>
    <property type="project" value="UniProtKB-KW"/>
</dbReference>
<dbReference type="InterPro" id="IPR000727">
    <property type="entry name" value="T_SNARE_dom"/>
</dbReference>
<dbReference type="SMART" id="SM00397">
    <property type="entry name" value="t_SNARE"/>
    <property type="match status" value="1"/>
</dbReference>
<dbReference type="GO" id="GO:0048193">
    <property type="term" value="P:Golgi vesicle transport"/>
    <property type="evidence" value="ECO:0007669"/>
    <property type="project" value="InterPro"/>
</dbReference>
<evidence type="ECO:0000313" key="13">
    <source>
        <dbReference type="EMBL" id="KAK3057435.1"/>
    </source>
</evidence>
<keyword evidence="14" id="KW-1185">Reference proteome</keyword>
<dbReference type="GO" id="GO:0000139">
    <property type="term" value="C:Golgi membrane"/>
    <property type="evidence" value="ECO:0007669"/>
    <property type="project" value="UniProtKB-SubCell"/>
</dbReference>
<proteinExistence type="inferred from homology"/>
<evidence type="ECO:0000256" key="10">
    <source>
        <dbReference type="ARBA" id="ARBA00073343"/>
    </source>
</evidence>
<dbReference type="InterPro" id="IPR010989">
    <property type="entry name" value="SNARE"/>
</dbReference>
<dbReference type="EMBL" id="JAWDJX010000003">
    <property type="protein sequence ID" value="KAK3057435.1"/>
    <property type="molecule type" value="Genomic_DNA"/>
</dbReference>
<dbReference type="PANTHER" id="PTHR42089">
    <property type="entry name" value="YALI0F09427P"/>
    <property type="match status" value="1"/>
</dbReference>
<dbReference type="Gene3D" id="1.20.5.110">
    <property type="match status" value="1"/>
</dbReference>
<sequence>MASSDPFLSAQSDILALLEQSRPLLSSYLRIRSSASSANSPELVEARQELESTLTDLSTDLQDLVDSVKAVEHDPHRYGLDVPEVNRRRKLVEDVGKEVEDMHQQLNQTVHEAQRKRSASLAHPDAFITDEDPLAGGGEDDEAFQEWEEQRQMEMMHEQDETLDGVFQTVGNLRMQADTMGRELEEQAEMLEDTEDITDRVGGKLAKGMKGIRHMVERNEDRWSGCCIGLLITVLIILLILGDTAPPHRDRPHIDLDPTSGFKTSLTRTTHKMHGERSHPLLQQTYLSVSPFIDLPKTPTLPPNYASLPSTLPPSTLHAQPTASAPDLPAYVVSASGGFAAHPSTIAAQNRALFEQIEKDKRDGSKAVEAWEKEIRERELQEKRRMAPGWLDRDERMLEPERKGTPRGKGSLMDDDGDVGKDEENAEKLQKGKEREVEDLGNALDRAFGRSEMGG</sequence>
<dbReference type="CDD" id="cd15851">
    <property type="entry name" value="SNARE_Syntaxin6"/>
    <property type="match status" value="1"/>
</dbReference>